<keyword evidence="2" id="KW-0812">Transmembrane</keyword>
<comment type="caution">
    <text evidence="3">The sequence shown here is derived from an EMBL/GenBank/DDBJ whole genome shotgun (WGS) entry which is preliminary data.</text>
</comment>
<feature type="transmembrane region" description="Helical" evidence="2">
    <location>
        <begin position="540"/>
        <end position="559"/>
    </location>
</feature>
<evidence type="ECO:0000256" key="2">
    <source>
        <dbReference type="SAM" id="Phobius"/>
    </source>
</evidence>
<dbReference type="Gene3D" id="1.10.10.2910">
    <property type="match status" value="1"/>
</dbReference>
<name>A0A0F0CMF8_9BACT</name>
<dbReference type="SUPFAM" id="SSF109604">
    <property type="entry name" value="HD-domain/PDEase-like"/>
    <property type="match status" value="1"/>
</dbReference>
<protein>
    <submittedName>
        <fullName evidence="3">Membrane protein</fullName>
    </submittedName>
</protein>
<organism evidence="3 4">
    <name type="scientific">Candidatus Omnitrophus magneticus</name>
    <dbReference type="NCBI Taxonomy" id="1609969"/>
    <lineage>
        <taxon>Bacteria</taxon>
        <taxon>Pseudomonadati</taxon>
        <taxon>Candidatus Omnitrophota</taxon>
        <taxon>Candidatus Omnitrophus</taxon>
    </lineage>
</organism>
<dbReference type="Gene3D" id="1.10.3210.10">
    <property type="entry name" value="Hypothetical protein af1432"/>
    <property type="match status" value="1"/>
</dbReference>
<feature type="transmembrane region" description="Helical" evidence="2">
    <location>
        <begin position="799"/>
        <end position="817"/>
    </location>
</feature>
<evidence type="ECO:0000256" key="1">
    <source>
        <dbReference type="SAM" id="MobiDB-lite"/>
    </source>
</evidence>
<evidence type="ECO:0000313" key="3">
    <source>
        <dbReference type="EMBL" id="KJJ84447.1"/>
    </source>
</evidence>
<accession>A0A0F0CMF8</accession>
<keyword evidence="2" id="KW-1133">Transmembrane helix</keyword>
<evidence type="ECO:0000313" key="4">
    <source>
        <dbReference type="Proteomes" id="UP000033428"/>
    </source>
</evidence>
<feature type="region of interest" description="Disordered" evidence="1">
    <location>
        <begin position="1046"/>
        <end position="1069"/>
    </location>
</feature>
<keyword evidence="2" id="KW-0472">Membrane</keyword>
<feature type="transmembrane region" description="Helical" evidence="2">
    <location>
        <begin position="1439"/>
        <end position="1457"/>
    </location>
</feature>
<feature type="transmembrane region" description="Helical" evidence="2">
    <location>
        <begin position="894"/>
        <end position="911"/>
    </location>
</feature>
<feature type="transmembrane region" description="Helical" evidence="2">
    <location>
        <begin position="1331"/>
        <end position="1351"/>
    </location>
</feature>
<dbReference type="CDD" id="cd00077">
    <property type="entry name" value="HDc"/>
    <property type="match status" value="1"/>
</dbReference>
<sequence length="2581" mass="295235">MNKTDLEELVKKSVEFKEEKISASGFHLYLAILAEKYSININDYTNLARFTKYISGYDRLNIFMLYQEIERLENSVREKIYRTKDEEALYETVVLIYMLKRLYSMELTNGDYSVIEKNMAFYNAEKISLFLKDECAKYGIAMEEGYDIGEILSGISGAIEFYKTAVERDSAMIKNTVERMTKENRRVSALVTGGYHTEGLTKLMKENALSYLVIVPKFEAGKERPYVAVLTNKVKPYEKLLETGKYNIAVEAYFNKGDISKAIEIVSLNLCSAMLNSKNIDEIKNIWKGTYRQKHVELKQDNTKWDELLVEPISPEEFENMLDKDFIVERLDGGLVIAIYKKKAITAMEKLSSGNTKVKELTIEEKNEIRKRYEWTEKEITANLNKMASPQKDAWLEMLKSKEFFKTILKELEGENKVDAERVVRKLKSKGLIAQYKDIEELKQAVEVFVEKVLTNIVLKKSNEKDKLDTKIVDTIVSTTRAIPQPQPNKIKSEQDKTGAVIGAPWLREWLGEKWFAVYACFGAPIIESVFWIVPWKLGYGSGWSSIVCYFSFVFFHFVNMFNTKYVKNTVQVMMTRDFWAPSLVWIGTFFFIESSKYGIYINILFNVLFHCVINFRFYIFPLLLDVIYDFYERKMEQKMYQKKQIIDEIYKLVPMLRIRNWKFIRKEYLQDVLQILQHLTEEQRGKIKVINFITAKNPIKLFLYVFFLKFGRANYNEDMITVIDSQNRNTFRFVLAHEIGHLITHNNTEFMENFAQISWTKFDKKKQDIKKFFPYLFTLFKLTLAGMGGGVSFVSDNVIVRTLVISGLSLLFLEYLKNNYNKTKSDSWRPDFSKKQTFITQYSTVSPGEDAAESFACYLFYDSFLVKEKYDLLKKLLNDKDAEDFETTLSPSFIAYLFVVVSLYILLLAISMQSVIGIASICILTYFIYVIYFLEDKLDKNISLYSYLFSSLQNVGIVFILIGLLLFLTEKLLPPKYNKATNRSTVSIVRIVPPFKDKKKSPEKTEPLEQKKTIAEELNAPNPSNVSSEQVIPITTAELVTKKMDENNNRESATITNPKKQDDNKNNKIPSINTYFINNVAIITNNIDNNAKEKKKYNFTPLDSTTNDKDVVYRNELKGYRDKRIYDVLSEHVTWETLINNPDGYLSIELQNGLLNETIEITIYLLFASSEFFGVTTILNLEPNQNTIRIPIQGFLNSKPLINKESPIIGSNIYIIPFPVHTSILMGSKIHIPVSSSTSIRENIIKKVYFEFPLLVPPKKNIDLIPEQQFSPQGLKGITSIQSKSTAVLGAPWLKNWLGEKWFNVYAVIGAPIIESVFWIVPFTLGFDTFWSSLTAGGVFTLLHLINYLGPRAPGRMIQKKFSISASASTQKFLSFLIPALLVSIYTSFLIVTFSPFIVIIGNLLFHATINVWNITRPLFSEFKNQKSAENHNFNFQWLTPLAIIFIMLSIVFTFSHGVRVYKQNKIELKIADGLAEKTHINEVLLKQIWERSYSQIITYENFINVIKSYNNKDSYYIKLLKQALRILYSDNNLNKFIQLYENIPNIYILPDNSISMASYIPSPSVFVSAQYLRSTNKEDVLYGLLHEARHIYAIKLGETSSEKQAYFTNYEICEIRWPMKNGCSFFKWMADVTDAAPVKAKIPAEERSLWSMGIANSLAVLYDSLKIIRYPSMFYEEVMKEIDKKYNVTESENKSIKYIKYDVHGEDYSNIVYTLTFELNDPSLNKHAVKLDVIVALGGQDLLTLQIKSIDIRETILPKEANLVMNEWINKFKTIIGPVIGAIIIVLTSVSPALAATTISETSDGVSAFISSLPIQAMGICFGIIGIVFIIYLAWSKIINEINKKLGVNLNKKGDSSIIVGLAGFTNDVIKKILNILVHFKNYFQGFIISILNKKIPAQKKEITGNIYNFTDKEIIDEFYHGFLKNHVARLTVISMRIAKEMGLSKEMLNLIKYASLLHDVGADIRGVYETEFFNLSKELRNKYPGRSIKLAVEMLITDTANGAGINLESLDEQEKYNLFKKGISKLLGKELSPEEENGARAVYVDVGEENLKILQNKNIIISEELKSILKYHADFKGLQKEYETKNSLFTITKENMELVVSLLFLGDIFEHGNNSYTQIKQRGAKRTENFRETIKYAEKIFKEKGMNNSVIDVLKQLLIKHDKKIIATVLKAREVDTLFDEDEEFMNDLRTSGVNEKEQSQGLNFNISIGISDEYYTKLQSSGNIEELAKNLSIKKFIPLLGTSHEGMLAELNEKTHGQKNTVCALLDEYALSEMVDKTTGAIDVTKFEALIKDFTARLTEDMLRLKLGGELTPEKIARLSTEELKGVSGVYARTLPLESLGLLYKSVYDMEINKIHAEVVPNVSSMTEPARGLIQKASRDEKALFISLTAESLADLRFIANSIRDMGLNAEQASKFIQVNIFDSNITVDKLDKALEYSGLGAYLWKANVNLVNQSGSISLSDTIKIMQDTFGANIDVTKIAIGDTNHIELTDEDKDLLNDEKQAPLYVQMEGEGIVSELFRVVIEMSANNCEVPKNLGVVKQIEGILRAFIFKPIGKINYKDIVEKMKNYESIIIAA</sequence>
<feature type="transmembrane region" description="Helical" evidence="2">
    <location>
        <begin position="947"/>
        <end position="969"/>
    </location>
</feature>
<dbReference type="InterPro" id="IPR003607">
    <property type="entry name" value="HD/PDEase_dom"/>
</dbReference>
<feature type="transmembrane region" description="Helical" evidence="2">
    <location>
        <begin position="1374"/>
        <end position="1407"/>
    </location>
</feature>
<feature type="transmembrane region" description="Helical" evidence="2">
    <location>
        <begin position="1304"/>
        <end position="1325"/>
    </location>
</feature>
<feature type="transmembrane region" description="Helical" evidence="2">
    <location>
        <begin position="1162"/>
        <end position="1182"/>
    </location>
</feature>
<reference evidence="3 4" key="1">
    <citation type="submission" date="2015-02" db="EMBL/GenBank/DDBJ databases">
        <title>Single-cell genomics of uncultivated deep-branching MTB reveals a conserved set of magnetosome genes.</title>
        <authorList>
            <person name="Kolinko S."/>
            <person name="Richter M."/>
            <person name="Glockner F.O."/>
            <person name="Brachmann A."/>
            <person name="Schuler D."/>
        </authorList>
    </citation>
    <scope>NUCLEOTIDE SEQUENCE [LARGE SCALE GENOMIC DNA]</scope>
    <source>
        <strain evidence="3">SKK-01</strain>
    </source>
</reference>
<feature type="transmembrane region" description="Helical" evidence="2">
    <location>
        <begin position="579"/>
        <end position="602"/>
    </location>
</feature>
<proteinExistence type="predicted"/>
<feature type="transmembrane region" description="Helical" evidence="2">
    <location>
        <begin position="608"/>
        <end position="632"/>
    </location>
</feature>
<dbReference type="PATRIC" id="fig|1609969.3.peg.1808"/>
<dbReference type="Proteomes" id="UP000033428">
    <property type="component" value="Unassembled WGS sequence"/>
</dbReference>
<feature type="transmembrane region" description="Helical" evidence="2">
    <location>
        <begin position="1817"/>
        <end position="1837"/>
    </location>
</feature>
<feature type="transmembrane region" description="Helical" evidence="2">
    <location>
        <begin position="1777"/>
        <end position="1797"/>
    </location>
</feature>
<keyword evidence="4" id="KW-1185">Reference proteome</keyword>
<feature type="transmembrane region" description="Helical" evidence="2">
    <location>
        <begin position="917"/>
        <end position="935"/>
    </location>
</feature>
<feature type="transmembrane region" description="Helical" evidence="2">
    <location>
        <begin position="773"/>
        <end position="793"/>
    </location>
</feature>
<gene>
    <name evidence="3" type="ORF">OMAG_001684</name>
</gene>
<dbReference type="EMBL" id="JYNY01000353">
    <property type="protein sequence ID" value="KJJ84447.1"/>
    <property type="molecule type" value="Genomic_DNA"/>
</dbReference>